<dbReference type="EMBL" id="DXCD01000123">
    <property type="protein sequence ID" value="HIZ13211.1"/>
    <property type="molecule type" value="Genomic_DNA"/>
</dbReference>
<reference evidence="3" key="1">
    <citation type="journal article" date="2021" name="PeerJ">
        <title>Extensive microbial diversity within the chicken gut microbiome revealed by metagenomics and culture.</title>
        <authorList>
            <person name="Gilroy R."/>
            <person name="Ravi A."/>
            <person name="Getino M."/>
            <person name="Pursley I."/>
            <person name="Horton D.L."/>
            <person name="Alikhan N.F."/>
            <person name="Baker D."/>
            <person name="Gharbi K."/>
            <person name="Hall N."/>
            <person name="Watson M."/>
            <person name="Adriaenssens E.M."/>
            <person name="Foster-Nyarko E."/>
            <person name="Jarju S."/>
            <person name="Secka A."/>
            <person name="Antonio M."/>
            <person name="Oren A."/>
            <person name="Chaudhuri R.R."/>
            <person name="La Ragione R."/>
            <person name="Hildebrand F."/>
            <person name="Pallen M.J."/>
        </authorList>
    </citation>
    <scope>NUCLEOTIDE SEQUENCE</scope>
    <source>
        <strain evidence="3">ChiGjej1B1-13045</strain>
    </source>
</reference>
<dbReference type="PROSITE" id="PS51729">
    <property type="entry name" value="GNAT_YJDJ"/>
    <property type="match status" value="1"/>
</dbReference>
<evidence type="ECO:0000313" key="3">
    <source>
        <dbReference type="EMBL" id="HIZ13211.1"/>
    </source>
</evidence>
<gene>
    <name evidence="3" type="ORF">H9817_04735</name>
</gene>
<dbReference type="AlphaFoldDB" id="A0A9D2DA13"/>
<sequence>MDFKHNENQIALYSETGDLLAEITFPYVDENTVDVNHTFVDASLRGQGIAGKLMQELVDELEKRGLKAVPTCSYAQGWFEKHGEYGYLVK</sequence>
<name>A0A9D2DA13_9FIRM</name>
<reference evidence="3" key="2">
    <citation type="submission" date="2021-04" db="EMBL/GenBank/DDBJ databases">
        <authorList>
            <person name="Gilroy R."/>
        </authorList>
    </citation>
    <scope>NUCLEOTIDE SEQUENCE</scope>
    <source>
        <strain evidence="3">ChiGjej1B1-13045</strain>
    </source>
</reference>
<dbReference type="InterPro" id="IPR045057">
    <property type="entry name" value="Gcn5-rel_NAT"/>
</dbReference>
<dbReference type="Proteomes" id="UP000824017">
    <property type="component" value="Unassembled WGS sequence"/>
</dbReference>
<feature type="domain" description="N-acetyltransferase" evidence="2">
    <location>
        <begin position="2"/>
        <end position="90"/>
    </location>
</feature>
<dbReference type="Gene3D" id="3.40.630.30">
    <property type="match status" value="1"/>
</dbReference>
<dbReference type="InterPro" id="IPR031165">
    <property type="entry name" value="GNAT_YJDJ"/>
</dbReference>
<dbReference type="GO" id="GO:0016747">
    <property type="term" value="F:acyltransferase activity, transferring groups other than amino-acyl groups"/>
    <property type="evidence" value="ECO:0007669"/>
    <property type="project" value="InterPro"/>
</dbReference>
<dbReference type="CDD" id="cd04301">
    <property type="entry name" value="NAT_SF"/>
    <property type="match status" value="1"/>
</dbReference>
<dbReference type="PANTHER" id="PTHR31435:SF10">
    <property type="entry name" value="BSR4717 PROTEIN"/>
    <property type="match status" value="1"/>
</dbReference>
<dbReference type="InterPro" id="IPR016181">
    <property type="entry name" value="Acyl_CoA_acyltransferase"/>
</dbReference>
<proteinExistence type="predicted"/>
<accession>A0A9D2DA13</accession>
<dbReference type="PROSITE" id="PS51186">
    <property type="entry name" value="GNAT"/>
    <property type="match status" value="1"/>
</dbReference>
<organism evidence="3 4">
    <name type="scientific">Candidatus Mediterraneibacter stercorigallinarum</name>
    <dbReference type="NCBI Taxonomy" id="2838686"/>
    <lineage>
        <taxon>Bacteria</taxon>
        <taxon>Bacillati</taxon>
        <taxon>Bacillota</taxon>
        <taxon>Clostridia</taxon>
        <taxon>Lachnospirales</taxon>
        <taxon>Lachnospiraceae</taxon>
        <taxon>Mediterraneibacter</taxon>
    </lineage>
</organism>
<dbReference type="SUPFAM" id="SSF55729">
    <property type="entry name" value="Acyl-CoA N-acyltransferases (Nat)"/>
    <property type="match status" value="1"/>
</dbReference>
<dbReference type="InterPro" id="IPR000182">
    <property type="entry name" value="GNAT_dom"/>
</dbReference>
<protein>
    <submittedName>
        <fullName evidence="3">N-acetyltransferase</fullName>
    </submittedName>
</protein>
<dbReference type="PANTHER" id="PTHR31435">
    <property type="entry name" value="PROTEIN NATD1"/>
    <property type="match status" value="1"/>
</dbReference>
<evidence type="ECO:0000259" key="2">
    <source>
        <dbReference type="PROSITE" id="PS51729"/>
    </source>
</evidence>
<evidence type="ECO:0000259" key="1">
    <source>
        <dbReference type="PROSITE" id="PS51186"/>
    </source>
</evidence>
<evidence type="ECO:0000313" key="4">
    <source>
        <dbReference type="Proteomes" id="UP000824017"/>
    </source>
</evidence>
<dbReference type="Pfam" id="PF14542">
    <property type="entry name" value="Acetyltransf_CG"/>
    <property type="match status" value="1"/>
</dbReference>
<feature type="domain" description="N-acetyltransferase" evidence="1">
    <location>
        <begin position="1"/>
        <end position="90"/>
    </location>
</feature>
<comment type="caution">
    <text evidence="3">The sequence shown here is derived from an EMBL/GenBank/DDBJ whole genome shotgun (WGS) entry which is preliminary data.</text>
</comment>